<accession>A0AAV9WUH5</accession>
<dbReference type="Proteomes" id="UP001365542">
    <property type="component" value="Unassembled WGS sequence"/>
</dbReference>
<dbReference type="AlphaFoldDB" id="A0AAV9WUH5"/>
<name>A0AAV9WUH5_9PEZI</name>
<comment type="caution">
    <text evidence="2">The sequence shown here is derived from an EMBL/GenBank/DDBJ whole genome shotgun (WGS) entry which is preliminary data.</text>
</comment>
<evidence type="ECO:0000313" key="2">
    <source>
        <dbReference type="EMBL" id="KAK6526464.1"/>
    </source>
</evidence>
<gene>
    <name evidence="2" type="ORF">TWF694_005050</name>
</gene>
<evidence type="ECO:0000256" key="1">
    <source>
        <dbReference type="SAM" id="SignalP"/>
    </source>
</evidence>
<keyword evidence="3" id="KW-1185">Reference proteome</keyword>
<reference evidence="2 3" key="1">
    <citation type="submission" date="2019-10" db="EMBL/GenBank/DDBJ databases">
        <authorList>
            <person name="Palmer J.M."/>
        </authorList>
    </citation>
    <scope>NUCLEOTIDE SEQUENCE [LARGE SCALE GENOMIC DNA]</scope>
    <source>
        <strain evidence="2 3">TWF694</strain>
    </source>
</reference>
<keyword evidence="1" id="KW-0732">Signal</keyword>
<feature type="signal peptide" evidence="1">
    <location>
        <begin position="1"/>
        <end position="23"/>
    </location>
</feature>
<proteinExistence type="predicted"/>
<sequence length="722" mass="77545">MRLCNLLLAGKLWLLHSITPVLSGGTLVCDVTSDFTSTLDNCKTFYGPSSFTASVPTVVPVTTTTRTFHTSIYITSTVYVTQPTPIKTVVVKETTVSYSTITKSTTLKTTRTDPWKTVTITAGTVTSVSVSVETDVTTETVQSTDIETTDITSFETDLTTVTQDTTLLETIDPTTVTSATTTTTLIVDTVTIWQTETQTITQTKTDSVTDHLTNTVVVTQTNTVTQYTPSPSTLISVITTRKTVASVAPNKKRDLKRRATSYATLVTCTEKRGASITCSQTDYTTSKITPATSTVYQTSYVADVVKTTLTIYLDTTTLVKHSDTSTVELTETVGGVSQSTLFQTVYTTSVVTSSSTVYVYQTTTETITETATAHVTVQPTVTEQTTVTVINESTFTTSPTTTETDTKSTTITNTISETDTISITTITTAVTTVPSLTLTTLTSTQTVTVAVPTNYHLYCIVPGQGTVNLYLTIDVNQQCQNAGTSFVQQGYGFLAVSVSGTVYDPDNNSNPYSISSIPVGSFVNNNNCYYLQSWNYIQWVDSSNGMGFYGNNEPWQINYAGGSYFYLYKNNGKPVAGGGICGSMPVIPSVAPSMWILPCNIPGWGEGIVNFRLITSGASCGTGGVLLTAFTAVLRTASFTGAPDYIFDNLGGVNTFLSNDNCFYPNGNGAGGVFDTFGFAWTEVYDHYRIYSYDGVNVAVNSTTQSGNYNYQGTCSSPIVVG</sequence>
<feature type="chain" id="PRO_5043877813" evidence="1">
    <location>
        <begin position="24"/>
        <end position="722"/>
    </location>
</feature>
<organism evidence="2 3">
    <name type="scientific">Orbilia ellipsospora</name>
    <dbReference type="NCBI Taxonomy" id="2528407"/>
    <lineage>
        <taxon>Eukaryota</taxon>
        <taxon>Fungi</taxon>
        <taxon>Dikarya</taxon>
        <taxon>Ascomycota</taxon>
        <taxon>Pezizomycotina</taxon>
        <taxon>Orbiliomycetes</taxon>
        <taxon>Orbiliales</taxon>
        <taxon>Orbiliaceae</taxon>
        <taxon>Orbilia</taxon>
    </lineage>
</organism>
<evidence type="ECO:0000313" key="3">
    <source>
        <dbReference type="Proteomes" id="UP001365542"/>
    </source>
</evidence>
<dbReference type="EMBL" id="JAVHJO010000016">
    <property type="protein sequence ID" value="KAK6526464.1"/>
    <property type="molecule type" value="Genomic_DNA"/>
</dbReference>
<protein>
    <submittedName>
        <fullName evidence="2">Uncharacterized protein</fullName>
    </submittedName>
</protein>